<dbReference type="STRING" id="1305764.R9NY50"/>
<dbReference type="GO" id="GO:0004764">
    <property type="term" value="F:shikimate 3-dehydrogenase (NADP+) activity"/>
    <property type="evidence" value="ECO:0007669"/>
    <property type="project" value="UniProtKB-UniRule"/>
</dbReference>
<comment type="caution">
    <text evidence="23">Lacks conserved residue(s) required for the propagation of feature annotation.</text>
</comment>
<comment type="pathway">
    <text evidence="2 23">Metabolic intermediate biosynthesis; chorismate biosynthesis; chorismate from D-erythrose 4-phosphate and phosphoenolpyruvate: step 6/7.</text>
</comment>
<feature type="binding site" evidence="23">
    <location>
        <position position="223"/>
    </location>
    <ligand>
        <name>Zn(2+)</name>
        <dbReference type="ChEBI" id="CHEBI:29105"/>
        <note>catalytic</note>
    </ligand>
</feature>
<feature type="region of interest" description="Shikimate dehydrogenase" evidence="23">
    <location>
        <begin position="1402"/>
        <end position="2240"/>
    </location>
</feature>
<keyword evidence="19 23" id="KW-0511">Multifunctional enzyme</keyword>
<dbReference type="CDD" id="cd01556">
    <property type="entry name" value="EPSP_synthase"/>
    <property type="match status" value="1"/>
</dbReference>
<dbReference type="SUPFAM" id="SSF51735">
    <property type="entry name" value="NAD(P)-binding Rossmann-fold domains"/>
    <property type="match status" value="1"/>
</dbReference>
<dbReference type="PRINTS" id="PR01100">
    <property type="entry name" value="SHIKIMTKNASE"/>
</dbReference>
<dbReference type="InterPro" id="IPR013785">
    <property type="entry name" value="Aldolase_TIM"/>
</dbReference>
<dbReference type="SUPFAM" id="SSF55205">
    <property type="entry name" value="EPT/RTPC-like"/>
    <property type="match status" value="1"/>
</dbReference>
<keyword evidence="8 23" id="KW-0028">Amino-acid biosynthesis</keyword>
<comment type="similarity">
    <text evidence="23">In the 3rd section; belongs to the shikimate kinase family.</text>
</comment>
<comment type="pathway">
    <text evidence="23">Metabolic intermediate biosynthesis; chorismate biosynthesis; chorismate from D-erythrose 4-phosphate and phosphoenolpyruvate: step 2/7.</text>
</comment>
<dbReference type="PROSITE" id="PS00885">
    <property type="entry name" value="EPSP_SYNTHASE_2"/>
    <property type="match status" value="1"/>
</dbReference>
<feature type="active site" description="Proton acceptor; for 3-dehydroquinate dehydratase activity" evidence="23">
    <location>
        <position position="1292"/>
    </location>
</feature>
<evidence type="ECO:0000256" key="14">
    <source>
        <dbReference type="ARBA" id="ARBA00022840"/>
    </source>
</evidence>
<evidence type="ECO:0000259" key="30">
    <source>
        <dbReference type="Pfam" id="PF24621"/>
    </source>
</evidence>
<comment type="cofactor">
    <cofactor evidence="23">
        <name>Zn(2+)</name>
        <dbReference type="ChEBI" id="CHEBI:29105"/>
    </cofactor>
    <text evidence="23">Binds 2 Zn(2+) ions per subunit.</text>
</comment>
<feature type="domain" description="Quinate/shikimate 5-dehydrogenase/glutamyl-tRNA reductase" evidence="27">
    <location>
        <begin position="1532"/>
        <end position="1586"/>
    </location>
</feature>
<keyword evidence="7 23" id="KW-0963">Cytoplasm</keyword>
<keyword evidence="17 23" id="KW-0057">Aromatic amino acid biosynthesis</keyword>
<evidence type="ECO:0000256" key="18">
    <source>
        <dbReference type="ARBA" id="ARBA00023239"/>
    </source>
</evidence>
<dbReference type="CDD" id="cd08195">
    <property type="entry name" value="DHQS"/>
    <property type="match status" value="1"/>
</dbReference>
<dbReference type="Gene3D" id="3.65.10.10">
    <property type="entry name" value="Enolpyruvate transferase domain"/>
    <property type="match status" value="2"/>
</dbReference>
<comment type="subcellular location">
    <subcellularLocation>
        <location evidence="1 23">Cytoplasm</location>
    </subcellularLocation>
</comment>
<dbReference type="CDD" id="cd01065">
    <property type="entry name" value="NAD_bind_Shikimate_DH"/>
    <property type="match status" value="1"/>
</dbReference>
<dbReference type="GO" id="GO:0009073">
    <property type="term" value="P:aromatic amino acid family biosynthetic process"/>
    <property type="evidence" value="ECO:0007669"/>
    <property type="project" value="UniProtKB-UniRule"/>
</dbReference>
<dbReference type="FunFam" id="1.20.1090.10:FF:000007">
    <property type="entry name" value="Pentafunctional AROM polypeptide"/>
    <property type="match status" value="1"/>
</dbReference>
<dbReference type="InterPro" id="IPR006264">
    <property type="entry name" value="EPSP_synthase"/>
</dbReference>
<keyword evidence="25" id="KW-1133">Transmembrane helix</keyword>
<dbReference type="InterPro" id="IPR031322">
    <property type="entry name" value="Shikimate/glucono_kinase"/>
</dbReference>
<evidence type="ECO:0000256" key="9">
    <source>
        <dbReference type="ARBA" id="ARBA00022679"/>
    </source>
</evidence>
<dbReference type="GO" id="GO:0003856">
    <property type="term" value="F:3-dehydroquinate synthase activity"/>
    <property type="evidence" value="ECO:0007669"/>
    <property type="project" value="UniProtKB-UniRule"/>
</dbReference>
<evidence type="ECO:0000256" key="16">
    <source>
        <dbReference type="ARBA" id="ARBA00023002"/>
    </source>
</evidence>
<evidence type="ECO:0000259" key="28">
    <source>
        <dbReference type="Pfam" id="PF01761"/>
    </source>
</evidence>
<feature type="domain" description="3-dehydroquinate synthase N-terminal" evidence="28">
    <location>
        <begin position="107"/>
        <end position="218"/>
    </location>
</feature>
<feature type="active site" description="Schiff-base intermediate with substrate; for 3-dehydroquinate dehydratase activity" evidence="23">
    <location>
        <position position="1320"/>
    </location>
</feature>
<dbReference type="Gene3D" id="3.40.50.720">
    <property type="entry name" value="NAD(P)-binding Rossmann-like Domain"/>
    <property type="match status" value="1"/>
</dbReference>
<evidence type="ECO:0000256" key="17">
    <source>
        <dbReference type="ARBA" id="ARBA00023141"/>
    </source>
</evidence>
<dbReference type="FunFam" id="3.65.10.10:FF:000008">
    <property type="entry name" value="Pentafunctional AROM polypeptide"/>
    <property type="match status" value="1"/>
</dbReference>
<dbReference type="Gene3D" id="3.40.50.10860">
    <property type="entry name" value="Leucine Dehydrogenase, chain A, domain 1"/>
    <property type="match status" value="1"/>
</dbReference>
<evidence type="ECO:0000256" key="6">
    <source>
        <dbReference type="ARBA" id="ARBA00009948"/>
    </source>
</evidence>
<dbReference type="Pfam" id="PF01761">
    <property type="entry name" value="DHQ_synthase"/>
    <property type="match status" value="1"/>
</dbReference>
<feature type="binding site" evidence="23">
    <location>
        <position position="159"/>
    </location>
    <ligand>
        <name>7-phospho-2-dehydro-3-deoxy-D-arabino-heptonate</name>
        <dbReference type="ChEBI" id="CHEBI:58394"/>
    </ligand>
</feature>
<evidence type="ECO:0000256" key="25">
    <source>
        <dbReference type="SAM" id="Phobius"/>
    </source>
</evidence>
<dbReference type="EC" id="2.7.1.71" evidence="23"/>
<evidence type="ECO:0000256" key="12">
    <source>
        <dbReference type="ARBA" id="ARBA00022777"/>
    </source>
</evidence>
<dbReference type="Pfam" id="PF01487">
    <property type="entry name" value="DHquinase_I"/>
    <property type="match status" value="1"/>
</dbReference>
<dbReference type="GO" id="GO:0046872">
    <property type="term" value="F:metal ion binding"/>
    <property type="evidence" value="ECO:0007669"/>
    <property type="project" value="UniProtKB-UniRule"/>
</dbReference>
<dbReference type="PROSITE" id="PS00104">
    <property type="entry name" value="EPSP_SYNTHASE_1"/>
    <property type="match status" value="1"/>
</dbReference>
<dbReference type="Gene3D" id="1.20.1090.10">
    <property type="entry name" value="Dehydroquinate synthase-like - alpha domain"/>
    <property type="match status" value="1"/>
</dbReference>
<dbReference type="GO" id="GO:0009423">
    <property type="term" value="P:chorismate biosynthetic process"/>
    <property type="evidence" value="ECO:0007669"/>
    <property type="project" value="UniProtKB-UniRule"/>
</dbReference>
<comment type="similarity">
    <text evidence="23">In the 2nd section; belongs to the EPSP synthase family.</text>
</comment>
<dbReference type="InterPro" id="IPR016037">
    <property type="entry name" value="DHQ_synth_AroB"/>
</dbReference>
<keyword evidence="11 23" id="KW-0547">Nucleotide-binding</keyword>
<comment type="similarity">
    <text evidence="5">In the N-terminal section; belongs to the shikimate kinase family.</text>
</comment>
<dbReference type="InterPro" id="IPR027417">
    <property type="entry name" value="P-loop_NTPase"/>
</dbReference>
<feature type="binding site" evidence="23">
    <location>
        <position position="308"/>
    </location>
    <ligand>
        <name>7-phospho-2-dehydro-3-deoxy-D-arabino-heptonate</name>
        <dbReference type="ChEBI" id="CHEBI:58394"/>
    </ligand>
</feature>
<comment type="similarity">
    <text evidence="23">In the 4th section; belongs to the type-I 3-dehydroquinase family.</text>
</comment>
<dbReference type="HAMAP" id="MF_00109">
    <property type="entry name" value="Shikimate_kinase"/>
    <property type="match status" value="1"/>
</dbReference>
<keyword evidence="16 23" id="KW-0560">Oxidoreductase</keyword>
<dbReference type="EC" id="2.5.1.19" evidence="23"/>
<dbReference type="GO" id="GO:0005524">
    <property type="term" value="F:ATP binding"/>
    <property type="evidence" value="ECO:0007669"/>
    <property type="project" value="UniProtKB-UniRule"/>
</dbReference>
<dbReference type="UniPathway" id="UPA00053">
    <property type="reaction ID" value="UER00085"/>
</dbReference>
<dbReference type="OrthoDB" id="197068at2759"/>
<dbReference type="InterPro" id="IPR036968">
    <property type="entry name" value="Enolpyruvate_Tfrase_sf"/>
</dbReference>
<dbReference type="Gene3D" id="3.40.50.1970">
    <property type="match status" value="1"/>
</dbReference>
<feature type="transmembrane region" description="Helical" evidence="25">
    <location>
        <begin position="1963"/>
        <end position="1986"/>
    </location>
</feature>
<dbReference type="HAMAP" id="MF_00210">
    <property type="entry name" value="EPSP_synth"/>
    <property type="match status" value="1"/>
</dbReference>
<dbReference type="HAMAP" id="MF_03143">
    <property type="entry name" value="Pentafunct_AroM"/>
    <property type="match status" value="1"/>
</dbReference>
<evidence type="ECO:0000256" key="10">
    <source>
        <dbReference type="ARBA" id="ARBA00022723"/>
    </source>
</evidence>
<feature type="binding site" evidence="23">
    <location>
        <begin position="208"/>
        <end position="211"/>
    </location>
    <ligand>
        <name>NAD(+)</name>
        <dbReference type="ChEBI" id="CHEBI:57540"/>
    </ligand>
</feature>
<proteinExistence type="inferred from homology"/>
<dbReference type="InterPro" id="IPR001986">
    <property type="entry name" value="Enolpyruvate_Tfrase_dom"/>
</dbReference>
<feature type="binding site" evidence="23">
    <location>
        <begin position="112"/>
        <end position="115"/>
    </location>
    <ligand>
        <name>NAD(+)</name>
        <dbReference type="ChEBI" id="CHEBI:57540"/>
    </ligand>
</feature>
<dbReference type="NCBIfam" id="TIGR01357">
    <property type="entry name" value="aroB"/>
    <property type="match status" value="1"/>
</dbReference>
<dbReference type="SUPFAM" id="SSF52540">
    <property type="entry name" value="P-loop containing nucleoside triphosphate hydrolases"/>
    <property type="match status" value="1"/>
</dbReference>
<keyword evidence="9 23" id="KW-0808">Transferase</keyword>
<dbReference type="FunFam" id="3.65.10.10:FF:000007">
    <property type="entry name" value="Pentafunctional AROM polypeptide"/>
    <property type="match status" value="1"/>
</dbReference>
<dbReference type="Gene3D" id="3.40.50.300">
    <property type="entry name" value="P-loop containing nucleotide triphosphate hydrolases"/>
    <property type="match status" value="1"/>
</dbReference>
<dbReference type="GeneID" id="24106544"/>
<feature type="binding site" evidence="23">
    <location>
        <position position="393"/>
    </location>
    <ligand>
        <name>7-phospho-2-dehydro-3-deoxy-D-arabino-heptonate</name>
        <dbReference type="ChEBI" id="CHEBI:58394"/>
    </ligand>
</feature>
<comment type="similarity">
    <text evidence="23">In the C-terminal section; belongs to the shikimate dehydrogenase family.</text>
</comment>
<dbReference type="SUPFAM" id="SSF56796">
    <property type="entry name" value="Dehydroquinate synthase-like"/>
    <property type="match status" value="1"/>
</dbReference>
<feature type="binding site" evidence="23">
    <location>
        <position position="219"/>
    </location>
    <ligand>
        <name>NAD(+)</name>
        <dbReference type="ChEBI" id="CHEBI:57540"/>
    </ligand>
</feature>
<keyword evidence="18 23" id="KW-0456">Lyase</keyword>
<feature type="binding site" evidence="23">
    <location>
        <position position="190"/>
    </location>
    <ligand>
        <name>NAD(+)</name>
        <dbReference type="ChEBI" id="CHEBI:57540"/>
    </ligand>
</feature>
<keyword evidence="25" id="KW-0812">Transmembrane</keyword>
<dbReference type="InterPro" id="IPR006151">
    <property type="entry name" value="Shikm_DH/Glu-tRNA_Rdtase"/>
</dbReference>
<organism evidence="31 32">
    <name type="scientific">Pseudozyma hubeiensis (strain SY62)</name>
    <name type="common">Yeast</name>
    <dbReference type="NCBI Taxonomy" id="1305764"/>
    <lineage>
        <taxon>Eukaryota</taxon>
        <taxon>Fungi</taxon>
        <taxon>Dikarya</taxon>
        <taxon>Basidiomycota</taxon>
        <taxon>Ustilaginomycotina</taxon>
        <taxon>Ustilaginomycetes</taxon>
        <taxon>Ustilaginales</taxon>
        <taxon>Ustilaginaceae</taxon>
        <taxon>Pseudozyma</taxon>
    </lineage>
</organism>
<dbReference type="PROSITE" id="PS01128">
    <property type="entry name" value="SHIKIMATE_KINASE"/>
    <property type="match status" value="1"/>
</dbReference>
<feature type="domain" description="3-dehydroquinate synthase C-terminal" evidence="30">
    <location>
        <begin position="220"/>
        <end position="395"/>
    </location>
</feature>
<feature type="domain" description="Enolpyruvate transferase" evidence="26">
    <location>
        <begin position="440"/>
        <end position="889"/>
    </location>
</feature>
<evidence type="ECO:0000259" key="29">
    <source>
        <dbReference type="Pfam" id="PF08501"/>
    </source>
</evidence>
<feature type="active site" description="For EPSP synthase activity" evidence="23">
    <location>
        <position position="877"/>
    </location>
</feature>
<feature type="transmembrane region" description="Helical" evidence="25">
    <location>
        <begin position="1880"/>
        <end position="1904"/>
    </location>
</feature>
<keyword evidence="32" id="KW-1185">Reference proteome</keyword>
<dbReference type="FunFam" id="3.40.50.1970:FF:000007">
    <property type="entry name" value="Pentafunctional AROM polypeptide"/>
    <property type="match status" value="1"/>
</dbReference>
<feature type="active site" description="Proton acceptor; for 3-dehydroquinate synthase activity" evidence="23">
    <location>
        <position position="312"/>
    </location>
</feature>
<feature type="active site" description="Proton acceptor; for 3-dehydroquinate synthase activity" evidence="23">
    <location>
        <position position="297"/>
    </location>
</feature>
<dbReference type="CDD" id="cd00464">
    <property type="entry name" value="SK"/>
    <property type="match status" value="1"/>
</dbReference>
<keyword evidence="10 23" id="KW-0479">Metal-binding</keyword>
<dbReference type="InterPro" id="IPR023193">
    <property type="entry name" value="EPSP_synthase_CS"/>
</dbReference>
<dbReference type="InterPro" id="IPR000623">
    <property type="entry name" value="Shikimate_kinase/TSH1"/>
</dbReference>
<dbReference type="GO" id="GO:0005737">
    <property type="term" value="C:cytoplasm"/>
    <property type="evidence" value="ECO:0007669"/>
    <property type="project" value="UniProtKB-SubCell"/>
</dbReference>
<comment type="subunit">
    <text evidence="23">Homodimer.</text>
</comment>
<feature type="binding site" evidence="23">
    <location>
        <position position="181"/>
    </location>
    <ligand>
        <name>7-phospho-2-dehydro-3-deoxy-D-arabino-heptonate</name>
        <dbReference type="ChEBI" id="CHEBI:58394"/>
    </ligand>
</feature>
<feature type="binding site" evidence="23">
    <location>
        <begin position="168"/>
        <end position="169"/>
    </location>
    <ligand>
        <name>NAD(+)</name>
        <dbReference type="ChEBI" id="CHEBI:57540"/>
    </ligand>
</feature>
<dbReference type="InterPro" id="IPR046346">
    <property type="entry name" value="Aminoacid_DH-like_N_sf"/>
</dbReference>
<dbReference type="Pfam" id="PF01488">
    <property type="entry name" value="Shikimate_DH"/>
    <property type="match status" value="1"/>
</dbReference>
<evidence type="ECO:0000256" key="2">
    <source>
        <dbReference type="ARBA" id="ARBA00004811"/>
    </source>
</evidence>
<feature type="binding site" evidence="23">
    <location>
        <begin position="301"/>
        <end position="305"/>
    </location>
    <ligand>
        <name>7-phospho-2-dehydro-3-deoxy-D-arabino-heptonate</name>
        <dbReference type="ChEBI" id="CHEBI:58394"/>
    </ligand>
</feature>
<feature type="transmembrane region" description="Helical" evidence="25">
    <location>
        <begin position="1916"/>
        <end position="1943"/>
    </location>
</feature>
<comment type="catalytic activity">
    <reaction evidence="23">
        <text>7-phospho-2-dehydro-3-deoxy-D-arabino-heptonate = 3-dehydroquinate + phosphate</text>
        <dbReference type="Rhea" id="RHEA:21968"/>
        <dbReference type="ChEBI" id="CHEBI:32364"/>
        <dbReference type="ChEBI" id="CHEBI:43474"/>
        <dbReference type="ChEBI" id="CHEBI:58394"/>
        <dbReference type="EC" id="4.2.3.4"/>
    </reaction>
</comment>
<feature type="region of interest" description="3-dehydroquinate synthase" evidence="23">
    <location>
        <begin position="1"/>
        <end position="421"/>
    </location>
</feature>
<dbReference type="EC" id="1.1.1.25" evidence="23"/>
<keyword evidence="15 23" id="KW-0521">NADP</keyword>
<evidence type="ECO:0000256" key="19">
    <source>
        <dbReference type="ARBA" id="ARBA00023268"/>
    </source>
</evidence>
<comment type="pathway">
    <text evidence="23">Metabolic intermediate biosynthesis; chorismate biosynthesis; chorismate from D-erythrose 4-phosphate and phosphoenolpyruvate: step 4/7.</text>
</comment>
<dbReference type="InterPro" id="IPR008289">
    <property type="entry name" value="Pentafunct_AroM"/>
</dbReference>
<evidence type="ECO:0000256" key="21">
    <source>
        <dbReference type="ARBA" id="ARBA00048567"/>
    </source>
</evidence>
<evidence type="ECO:0000313" key="31">
    <source>
        <dbReference type="EMBL" id="GAC93678.1"/>
    </source>
</evidence>
<dbReference type="Pfam" id="PF00275">
    <property type="entry name" value="EPSP_synthase"/>
    <property type="match status" value="1"/>
</dbReference>
<evidence type="ECO:0000256" key="4">
    <source>
        <dbReference type="ARBA" id="ARBA00006477"/>
    </source>
</evidence>
<dbReference type="FunFam" id="3.40.50.300:FF:001256">
    <property type="entry name" value="Pentafunctional AROM polypeptide"/>
    <property type="match status" value="1"/>
</dbReference>
<dbReference type="SUPFAM" id="SSF51569">
    <property type="entry name" value="Aldolase"/>
    <property type="match status" value="1"/>
</dbReference>
<feature type="compositionally biased region" description="Polar residues" evidence="24">
    <location>
        <begin position="1"/>
        <end position="17"/>
    </location>
</feature>
<comment type="similarity">
    <text evidence="4">In the 2nd section; belongs to the type-I 3-dehydroquinase family.</text>
</comment>
<feature type="binding site" evidence="23">
    <location>
        <position position="324"/>
    </location>
    <ligand>
        <name>Zn(2+)</name>
        <dbReference type="ChEBI" id="CHEBI:29105"/>
        <note>catalytic</note>
    </ligand>
</feature>
<feature type="binding site" evidence="23">
    <location>
        <begin position="143"/>
        <end position="145"/>
    </location>
    <ligand>
        <name>NAD(+)</name>
        <dbReference type="ChEBI" id="CHEBI:57540"/>
    </ligand>
</feature>
<dbReference type="InterPro" id="IPR030960">
    <property type="entry name" value="DHQS/DOIS_N"/>
</dbReference>
<evidence type="ECO:0000256" key="8">
    <source>
        <dbReference type="ARBA" id="ARBA00022605"/>
    </source>
</evidence>
<reference evidence="32" key="1">
    <citation type="journal article" date="2013" name="Genome Announc.">
        <title>Draft genome sequence of the basidiomycetous yeast-like fungus Pseudozyma hubeiensis SY62, which produces an abundant amount of the biosurfactant mannosylerythritol lipids.</title>
        <authorList>
            <person name="Konishi M."/>
            <person name="Hatada Y."/>
            <person name="Horiuchi J."/>
        </authorList>
    </citation>
    <scope>NUCLEOTIDE SEQUENCE [LARGE SCALE GENOMIC DNA]</scope>
    <source>
        <strain evidence="32">SY62</strain>
    </source>
</reference>
<feature type="binding site" evidence="23">
    <location>
        <position position="191"/>
    </location>
    <ligand>
        <name>7-phospho-2-dehydro-3-deoxy-D-arabino-heptonate</name>
        <dbReference type="ChEBI" id="CHEBI:58394"/>
    </ligand>
</feature>
<dbReference type="eggNOG" id="KOG0692">
    <property type="taxonomic scope" value="Eukaryota"/>
</dbReference>
<dbReference type="InterPro" id="IPR036291">
    <property type="entry name" value="NAD(P)-bd_dom_sf"/>
</dbReference>
<comment type="similarity">
    <text evidence="6">Belongs to the EPSP synthase family.</text>
</comment>
<gene>
    <name evidence="31" type="ORF">PHSY_001243</name>
</gene>
<comment type="catalytic activity">
    <reaction evidence="23">
        <text>3-dehydroquinate = 3-dehydroshikimate + H2O</text>
        <dbReference type="Rhea" id="RHEA:21096"/>
        <dbReference type="ChEBI" id="CHEBI:15377"/>
        <dbReference type="ChEBI" id="CHEBI:16630"/>
        <dbReference type="ChEBI" id="CHEBI:32364"/>
        <dbReference type="EC" id="4.2.1.10"/>
    </reaction>
</comment>
<evidence type="ECO:0000313" key="32">
    <source>
        <dbReference type="Proteomes" id="UP000014071"/>
    </source>
</evidence>
<dbReference type="PANTHER" id="PTHR21090:SF5">
    <property type="entry name" value="PENTAFUNCTIONAL AROM POLYPEPTIDE"/>
    <property type="match status" value="1"/>
</dbReference>
<accession>R9NY50</accession>
<comment type="similarity">
    <text evidence="23">In the N-terminal section; belongs to the sugar phosphate cyclases superfamily. Dehydroquinate synthase family.</text>
</comment>
<comment type="catalytic activity">
    <reaction evidence="20">
        <text>3-phosphoshikimate + phosphoenolpyruvate = 5-O-(1-carboxyvinyl)-3-phosphoshikimate + phosphate</text>
        <dbReference type="Rhea" id="RHEA:21256"/>
        <dbReference type="ChEBI" id="CHEBI:43474"/>
        <dbReference type="ChEBI" id="CHEBI:57701"/>
        <dbReference type="ChEBI" id="CHEBI:58702"/>
        <dbReference type="ChEBI" id="CHEBI:145989"/>
        <dbReference type="EC" id="2.5.1.19"/>
    </reaction>
    <physiologicalReaction direction="left-to-right" evidence="20">
        <dbReference type="Rhea" id="RHEA:21257"/>
    </physiologicalReaction>
</comment>
<evidence type="ECO:0000256" key="7">
    <source>
        <dbReference type="ARBA" id="ARBA00022490"/>
    </source>
</evidence>
<dbReference type="NCBIfam" id="TIGR01356">
    <property type="entry name" value="aroA"/>
    <property type="match status" value="1"/>
</dbReference>
<feature type="region of interest" description="Disordered" evidence="24">
    <location>
        <begin position="1"/>
        <end position="26"/>
    </location>
</feature>
<evidence type="ECO:0000256" key="3">
    <source>
        <dbReference type="ARBA" id="ARBA00004842"/>
    </source>
</evidence>
<dbReference type="Pfam" id="PF08501">
    <property type="entry name" value="Shikimate_dh_N"/>
    <property type="match status" value="1"/>
</dbReference>
<dbReference type="EMBL" id="DF238778">
    <property type="protein sequence ID" value="GAC93678.1"/>
    <property type="molecule type" value="Genomic_DNA"/>
</dbReference>
<dbReference type="EC" id="4.2.1.10" evidence="23"/>
<feature type="transmembrane region" description="Helical" evidence="25">
    <location>
        <begin position="1838"/>
        <end position="1860"/>
    </location>
</feature>
<keyword evidence="14 23" id="KW-0067">ATP-binding</keyword>
<dbReference type="Pfam" id="PF01202">
    <property type="entry name" value="SKI"/>
    <property type="match status" value="1"/>
</dbReference>
<dbReference type="SUPFAM" id="SSF53223">
    <property type="entry name" value="Aminoacid dehydrogenase-like, N-terminal domain"/>
    <property type="match status" value="1"/>
</dbReference>
<evidence type="ECO:0000256" key="11">
    <source>
        <dbReference type="ARBA" id="ARBA00022741"/>
    </source>
</evidence>
<feature type="transmembrane region" description="Helical" evidence="25">
    <location>
        <begin position="1998"/>
        <end position="2018"/>
    </location>
</feature>
<feature type="binding site" evidence="23">
    <location>
        <position position="308"/>
    </location>
    <ligand>
        <name>Zn(2+)</name>
        <dbReference type="ChEBI" id="CHEBI:29105"/>
        <note>catalytic</note>
    </ligand>
</feature>
<evidence type="ECO:0000256" key="22">
    <source>
        <dbReference type="ARBA" id="ARBA00054455"/>
    </source>
</evidence>
<evidence type="ECO:0000256" key="1">
    <source>
        <dbReference type="ARBA" id="ARBA00004496"/>
    </source>
</evidence>
<feature type="domain" description="Shikimate dehydrogenase substrate binding N-terminal" evidence="29">
    <location>
        <begin position="1407"/>
        <end position="1488"/>
    </location>
</feature>
<dbReference type="InterPro" id="IPR023000">
    <property type="entry name" value="Shikimate_kinase_CS"/>
</dbReference>
<evidence type="ECO:0000256" key="15">
    <source>
        <dbReference type="ARBA" id="ARBA00022857"/>
    </source>
</evidence>
<comment type="catalytic activity">
    <reaction evidence="23">
        <text>shikimate + NADP(+) = 3-dehydroshikimate + NADPH + H(+)</text>
        <dbReference type="Rhea" id="RHEA:17737"/>
        <dbReference type="ChEBI" id="CHEBI:15378"/>
        <dbReference type="ChEBI" id="CHEBI:16630"/>
        <dbReference type="ChEBI" id="CHEBI:36208"/>
        <dbReference type="ChEBI" id="CHEBI:57783"/>
        <dbReference type="ChEBI" id="CHEBI:58349"/>
        <dbReference type="EC" id="1.1.1.25"/>
    </reaction>
</comment>
<dbReference type="FunFam" id="3.20.20.70:FF:000135">
    <property type="entry name" value="Pentafunctional AROM polypeptide"/>
    <property type="match status" value="1"/>
</dbReference>
<evidence type="ECO:0000259" key="26">
    <source>
        <dbReference type="Pfam" id="PF00275"/>
    </source>
</evidence>
<dbReference type="CDD" id="cd00502">
    <property type="entry name" value="DHQase_I"/>
    <property type="match status" value="1"/>
</dbReference>
<dbReference type="Gene3D" id="3.20.20.70">
    <property type="entry name" value="Aldolase class I"/>
    <property type="match status" value="1"/>
</dbReference>
<comment type="pathway">
    <text evidence="23">Metabolic intermediate biosynthesis; chorismate biosynthesis; chorismate from D-erythrose 4-phosphate and phosphoenolpyruvate: step 3/7.</text>
</comment>
<feature type="binding site" evidence="23">
    <location>
        <begin position="223"/>
        <end position="226"/>
    </location>
    <ligand>
        <name>7-phospho-2-dehydro-3-deoxy-D-arabino-heptonate</name>
        <dbReference type="ChEBI" id="CHEBI:58394"/>
    </ligand>
</feature>
<dbReference type="PANTHER" id="PTHR21090">
    <property type="entry name" value="AROM/DEHYDROQUINATE SYNTHASE"/>
    <property type="match status" value="1"/>
</dbReference>
<dbReference type="InterPro" id="IPR013708">
    <property type="entry name" value="Shikimate_DH-bd_N"/>
</dbReference>
<comment type="pathway">
    <text evidence="3 23">Metabolic intermediate biosynthesis; chorismate biosynthesis; chorismate from D-erythrose 4-phosphate and phosphoenolpyruvate: step 5/7.</text>
</comment>
<dbReference type="NCBIfam" id="TIGR01093">
    <property type="entry name" value="aroD"/>
    <property type="match status" value="1"/>
</dbReference>
<dbReference type="InterPro" id="IPR013792">
    <property type="entry name" value="RNA3'P_cycl/enolpyr_Trfase_a/b"/>
</dbReference>
<dbReference type="InterPro" id="IPR056179">
    <property type="entry name" value="DHQS_C"/>
</dbReference>
<dbReference type="GO" id="GO:0003866">
    <property type="term" value="F:3-phosphoshikimate 1-carboxyvinyltransferase activity"/>
    <property type="evidence" value="ECO:0007669"/>
    <property type="project" value="UniProtKB-UniRule"/>
</dbReference>
<evidence type="ECO:0000256" key="5">
    <source>
        <dbReference type="ARBA" id="ARBA00009349"/>
    </source>
</evidence>
<feature type="transmembrane region" description="Helical" evidence="25">
    <location>
        <begin position="1799"/>
        <end position="1826"/>
    </location>
</feature>
<evidence type="ECO:0000259" key="27">
    <source>
        <dbReference type="Pfam" id="PF01488"/>
    </source>
</evidence>
<dbReference type="RefSeq" id="XP_012187265.1">
    <property type="nucleotide sequence ID" value="XM_012331875.1"/>
</dbReference>
<dbReference type="HOGENOM" id="CLU_001201_1_2_1"/>
<dbReference type="EC" id="4.2.3.4" evidence="23"/>
<feature type="binding site" evidence="23">
    <location>
        <begin position="955"/>
        <end position="962"/>
    </location>
    <ligand>
        <name>ATP</name>
        <dbReference type="ChEBI" id="CHEBI:30616"/>
    </ligand>
</feature>
<dbReference type="Pfam" id="PF24621">
    <property type="entry name" value="DHQS_C"/>
    <property type="match status" value="1"/>
</dbReference>
<feature type="binding site" evidence="23">
    <location>
        <position position="148"/>
    </location>
    <ligand>
        <name>NAD(+)</name>
        <dbReference type="ChEBI" id="CHEBI:57540"/>
    </ligand>
</feature>
<evidence type="ECO:0000256" key="13">
    <source>
        <dbReference type="ARBA" id="ARBA00022833"/>
    </source>
</evidence>
<keyword evidence="12 23" id="KW-0418">Kinase</keyword>
<feature type="binding site" evidence="23">
    <location>
        <position position="175"/>
    </location>
    <ligand>
        <name>7-phospho-2-dehydro-3-deoxy-D-arabino-heptonate</name>
        <dbReference type="ChEBI" id="CHEBI:58394"/>
    </ligand>
</feature>
<keyword evidence="13 23" id="KW-0862">Zinc</keyword>
<comment type="function">
    <text evidence="22 23">The AROM polypeptide catalyzes 5 consecutive enzymatic reactions in prechorismate polyaromatic amino acid biosynthesis.</text>
</comment>
<keyword evidence="25" id="KW-0472">Membrane</keyword>
<evidence type="ECO:0000256" key="24">
    <source>
        <dbReference type="SAM" id="MobiDB-lite"/>
    </source>
</evidence>
<evidence type="ECO:0000256" key="23">
    <source>
        <dbReference type="HAMAP-Rule" id="MF_03143"/>
    </source>
</evidence>
<dbReference type="GO" id="GO:0003855">
    <property type="term" value="F:3-dehydroquinate dehydratase activity"/>
    <property type="evidence" value="ECO:0007669"/>
    <property type="project" value="UniProtKB-UniRule"/>
</dbReference>
<dbReference type="Proteomes" id="UP000014071">
    <property type="component" value="Unassembled WGS sequence"/>
</dbReference>
<name>R9NY50_PSEHS</name>
<sequence>MASAASAQQPVLRTKTPSYHAPPSTNPLSGATIHTLRCLDTPIHLGYHLIPHIAKTLLSTLPSSTYVLITDQHLESRCSVTTAFRREFEKAASDLSATHTWRLLTKVIPPGEASKSREGKNAIEDWMFEHRVTRDAVVLAVGGGVIGDLVGFVAATFMRGLKFVQIPTTLLAMVDSAVGGKTAIDHPLGKNLIGSFHQPNYVFIDAAWLKTLPAREFSNGMAEVVKTAAIWDPIDFAKLESSAPAIRSAVLGPFAKDAPLDQGRTLDTRTEAQSLLLDVIRGSVGVKAYIVTIDEKETGLRNLVNFGHTIGHAIEAVLTPEMLHGECISIGMILEAEVARYMHGLSQVAIGRLTRCLKEYDLPVSLSDSRVTRLAKSLDVTVDRLLDIMKVDKKNSGSNKKIVLLSSIGDTVEDKASTVSDDIIRRVLSLGATVTPVLEQPNNAKVTLSTPGSKSISNRALVLAALAGNTCRLRNMLHSDDTQVMMAGLHDLQAARFEFEDGGETIVVHGNGGALARPANDKQIYLQNAGTAARFMATVVSLVHNDGNQQPVVITGNKRMKERPIGALVDALRSNGTSIDYLEGQGCLPLAVKGTTHGFKGGKIQLSATISSQYVSSILLCAPYAAEEVVLELVGGQVISQLYIDMTIAMMATFGIKVERLSDPATGRPSNTYRIPKGHYVSPDIYDIESDASSATYPLAIAAITGTECTVPNIGSASLQGDARFAKEVLEPMGCTVVQTATSTTVTGPKIGQLRQIGLVDMEPMTDAFLTASVLLAVAAQPPANGSTSTARPSTRITGIANQRVKECNRIRAMMDELAKFGVDTKEHEDGLEIFGIDYRQLRANVHVHCYDDHRVAMAFSVLASLAPGAILEEKRCVEKTWPNWWDDLERKLGIRAHGVDPECSPSLCISPSHFNKATAATTNGRQAASLSQLTSSKALTPRKYSKDATIICIGMRASGKTFLGAIGAAALSRTFIDADVVFNEKLGVKDGLGDFVKQHGWPAFRQKELEILQEMIARHPSGALISLGGGVVETEACRSILAEYAQTKGPVVYIVRDTDAIVRFLATSDRPAYGEPVMDVYRRRNPWFGECSSAELVSYSEGESLAVQPCAMNVPDPSFTIQKKFGLESEVARFFKFITGADTNQIDDLVVDSRKGGRRTYFLSLTFPDVVPKLELIRSMETGCDALEFRADLLNPSGQPVTSPQIPPTEYVKNQLAALRHRTSLPIVFTVRTHSQGGMFPDGNPKEYFELINLALRHGCEYIDLELGWDDDLLAAVVEAKGYSEIIASWHDWSGHLDWESESTAKIYARACRFGDVAKIIGKANTMEDNYSLERFRAKVSASTTKPLLAVNMGAVGQFSRIVNPVFTPITHEAMPSKAAPGQLSFREIQMALSLIGQAEPHRFALFGTPIAHSLSPLLHNTGFATLGLPHRYDLLETTEIDDTITAFVRSPDFGGASVTIPHKLNIIKLLDSVTDEAKAIGAVNTIIPVRDASGTVTSLVGDNTDWIAIETLARKSLRTTHLADPNLTGLVIGAGGSARAALFALYRMGVKRILLFNRTLENAERLAKEVPVEWNVNVLTSLEDVASLPVELSPSVVVSNIPAEGSTLTAEPGLIHLPPSILRNPVGGVVIDMSYKPYHTALLQLVSQVNTTTELAIGTNTTKAPIRKLWTAIPGITILLEQGCHQFARWTVLYIPKNSATATESSAYLRRTVPIKITSWADWIPIPTAWCAIEWASSSVAPDSPVGLSPPSTLPGLFVFPHSPFTMASTFNIEAMYAHGTPPLFMPISMAAAIGPYFILVFLLSVLCGINLALFCIYFHLYFFKPQNRDPFLLRISVLLSVLCNLALALYGFISYYIGDLFQLYSNPGYDVNKIEVYVVPFHTLSGIPVAIGQMYFAIRIAKLFDSRSIFTQFGFAFAVITISVQFALINWFGAAFYSVGYKTRLLDPQKQHWVKGILDSWTVVFILIELCMLLTTIARLMVLRGQTSMDAARRVIWKLAMYSIQGQILLTGYSLSSLCLFSSSETASPGVVKASCIPGTLAIALPLSTQAGSGINRGPHTGSGTEAAASDLNGPQRKSILSNFDFSEIASLQLPSASGIAEYAIFDQEDALAVHGSQMSFTKSFEPEQVRQLIDVFTQASAPSVSEQELKENSREITLAGKTYTLSGPRGGQYPLEVVTLHEKGDGGDVLFAAPTATLLLVFKTAEGANVLHQSNEKQGVWTAVRSFAFALSEKGL</sequence>
<feature type="binding site" evidence="23">
    <location>
        <position position="324"/>
    </location>
    <ligand>
        <name>7-phospho-2-dehydro-3-deoxy-D-arabino-heptonate</name>
        <dbReference type="ChEBI" id="CHEBI:58394"/>
    </ligand>
</feature>
<dbReference type="GO" id="GO:0008652">
    <property type="term" value="P:amino acid biosynthetic process"/>
    <property type="evidence" value="ECO:0007669"/>
    <property type="project" value="UniProtKB-KW"/>
</dbReference>
<dbReference type="GO" id="GO:0004765">
    <property type="term" value="F:shikimate kinase activity"/>
    <property type="evidence" value="ECO:0007669"/>
    <property type="project" value="UniProtKB-UniRule"/>
</dbReference>
<dbReference type="InterPro" id="IPR001381">
    <property type="entry name" value="DHquinase_I"/>
</dbReference>
<feature type="binding site" evidence="23">
    <location>
        <position position="287"/>
    </location>
    <ligand>
        <name>7-phospho-2-dehydro-3-deoxy-D-arabino-heptonate</name>
        <dbReference type="ChEBI" id="CHEBI:58394"/>
    </ligand>
</feature>
<comment type="catalytic activity">
    <reaction evidence="21 23">
        <text>shikimate + ATP = 3-phosphoshikimate + ADP + H(+)</text>
        <dbReference type="Rhea" id="RHEA:13121"/>
        <dbReference type="ChEBI" id="CHEBI:15378"/>
        <dbReference type="ChEBI" id="CHEBI:30616"/>
        <dbReference type="ChEBI" id="CHEBI:36208"/>
        <dbReference type="ChEBI" id="CHEBI:145989"/>
        <dbReference type="ChEBI" id="CHEBI:456216"/>
        <dbReference type="EC" id="2.7.1.71"/>
    </reaction>
</comment>
<protein>
    <recommendedName>
        <fullName evidence="23">Pentafunctional AROM polypeptide</fullName>
    </recommendedName>
    <domain>
        <recommendedName>
            <fullName evidence="23">3-dehydroquinate synthase</fullName>
            <shortName evidence="23">DHQS</shortName>
            <ecNumber evidence="23">4.2.3.4</ecNumber>
        </recommendedName>
    </domain>
    <domain>
        <recommendedName>
            <fullName evidence="23">3-phosphoshikimate 1-carboxyvinyltransferase</fullName>
            <ecNumber evidence="23">2.5.1.19</ecNumber>
        </recommendedName>
        <alternativeName>
            <fullName evidence="23">5-enolpyruvylshikimate-3-phosphate synthase</fullName>
            <shortName evidence="23">EPSP synthase</shortName>
            <shortName evidence="23">EPSPS</shortName>
        </alternativeName>
    </domain>
    <domain>
        <recommendedName>
            <fullName evidence="23">Shikimate kinase</fullName>
            <shortName evidence="23">SK</shortName>
            <ecNumber evidence="23">2.7.1.71</ecNumber>
        </recommendedName>
    </domain>
    <domain>
        <recommendedName>
            <fullName evidence="23">3-dehydroquinate dehydratase</fullName>
            <shortName evidence="23">3-dehydroquinase</shortName>
            <ecNumber evidence="23">4.2.1.10</ecNumber>
        </recommendedName>
    </domain>
    <domain>
        <recommendedName>
            <fullName evidence="23">Shikimate dehydrogenase</fullName>
            <ecNumber evidence="23">1.1.1.25</ecNumber>
        </recommendedName>
    </domain>
</protein>
<evidence type="ECO:0000256" key="20">
    <source>
        <dbReference type="ARBA" id="ARBA00044633"/>
    </source>
</evidence>
<feature type="transmembrane region" description="Helical" evidence="25">
    <location>
        <begin position="136"/>
        <end position="158"/>
    </location>
</feature>